<dbReference type="Proteomes" id="UP000615755">
    <property type="component" value="Unassembled WGS sequence"/>
</dbReference>
<evidence type="ECO:0000313" key="2">
    <source>
        <dbReference type="Proteomes" id="UP000615755"/>
    </source>
</evidence>
<organism evidence="1 2">
    <name type="scientific">Pseudoalteromonas aurantia 208</name>
    <dbReference type="NCBI Taxonomy" id="1314867"/>
    <lineage>
        <taxon>Bacteria</taxon>
        <taxon>Pseudomonadati</taxon>
        <taxon>Pseudomonadota</taxon>
        <taxon>Gammaproteobacteria</taxon>
        <taxon>Alteromonadales</taxon>
        <taxon>Pseudoalteromonadaceae</taxon>
        <taxon>Pseudoalteromonas</taxon>
    </lineage>
</organism>
<proteinExistence type="predicted"/>
<protein>
    <submittedName>
        <fullName evidence="1">Uncharacterized protein</fullName>
    </submittedName>
</protein>
<keyword evidence="2" id="KW-1185">Reference proteome</keyword>
<sequence>MSLQNIGAISLADIGQEYSTQPPYALSVYSEHINKIPGQSIAVSEFYGASAHTIFLLDKVFDVYSNREATIPIANILAGSFDEYSDGQEAIRLVNVLNAQYGSVRIDGVNVVFTSSSGVNSAARFDFVVENSIGVRKTHFVSMRVLAIPPLICNPDTFSLQQGETLYVSASQLIVNDEDSSNSGITLVSVSGPIGGSVNLVGDNITFISTGLAEQPAQFTYHIKNGLDETQIGTVFINITPLPELEAFVYRTQAEVSTAIASYSPPTMEDVFNSWARFAGAAYFPDANTATGEAADWQFLRSPDRVSMPTNTSSGCGFISPDKLDNFSFEATLTSPAADDDTIGLIVAFVREGGVNKFLALVRTKGGMGPNQGYGLIYSENGPWPPTWVINDINIDGVAGHFDGAKTRVKIQRQGDVITCYTTNWNDVDNYQAGSKITLDLNSDNRLNIFKGPQQYGYYTHSQAGSTYLDIDFNGGLDASKIYDAQNNQCWEYTGGSWQLVQGTIQSHLGYIRKVFNPETLERFLISSTVITHLGYLVDEAQWMKEKLIDQRQYVLTRQSTGQNGAVSGVRVLAIYALDQEQSNLLLTKPELLTISEHVHHDSASGFNNVGVKNWFESQSIDLVGTQFIGGTVVLEGGIVGRITDIGNDNGTSAYISYDTATYQLFDLTSS</sequence>
<name>A0ABR9EH85_9GAMM</name>
<dbReference type="Pfam" id="PF17963">
    <property type="entry name" value="Big_9"/>
    <property type="match status" value="1"/>
</dbReference>
<comment type="caution">
    <text evidence="1">The sequence shown here is derived from an EMBL/GenBank/DDBJ whole genome shotgun (WGS) entry which is preliminary data.</text>
</comment>
<gene>
    <name evidence="1" type="ORF">PAUR_b0297</name>
</gene>
<reference evidence="1 2" key="1">
    <citation type="submission" date="2015-03" db="EMBL/GenBank/DDBJ databases">
        <title>Genome sequence of Pseudoalteromonas aurantia.</title>
        <authorList>
            <person name="Xie B.-B."/>
            <person name="Rong J.-C."/>
            <person name="Qin Q.-L."/>
            <person name="Zhang Y.-Z."/>
        </authorList>
    </citation>
    <scope>NUCLEOTIDE SEQUENCE [LARGE SCALE GENOMIC DNA]</scope>
    <source>
        <strain evidence="1 2">208</strain>
    </source>
</reference>
<accession>A0ABR9EH85</accession>
<dbReference type="EMBL" id="AQGV01000015">
    <property type="protein sequence ID" value="MBE0370299.1"/>
    <property type="molecule type" value="Genomic_DNA"/>
</dbReference>
<dbReference type="RefSeq" id="WP_192509437.1">
    <property type="nucleotide sequence ID" value="NZ_AQGV01000015.1"/>
</dbReference>
<evidence type="ECO:0000313" key="1">
    <source>
        <dbReference type="EMBL" id="MBE0370299.1"/>
    </source>
</evidence>